<keyword evidence="2" id="KW-0328">Glycosyltransferase</keyword>
<dbReference type="InterPro" id="IPR005150">
    <property type="entry name" value="Cellulose_synth"/>
</dbReference>
<keyword evidence="10" id="KW-1185">Reference proteome</keyword>
<evidence type="ECO:0000256" key="7">
    <source>
        <dbReference type="ARBA" id="ARBA00023316"/>
    </source>
</evidence>
<evidence type="ECO:0000256" key="2">
    <source>
        <dbReference type="ARBA" id="ARBA00022676"/>
    </source>
</evidence>
<evidence type="ECO:0000313" key="10">
    <source>
        <dbReference type="Proteomes" id="UP001151760"/>
    </source>
</evidence>
<dbReference type="Pfam" id="PF03552">
    <property type="entry name" value="Cellulose_synt"/>
    <property type="match status" value="1"/>
</dbReference>
<evidence type="ECO:0000256" key="3">
    <source>
        <dbReference type="ARBA" id="ARBA00022679"/>
    </source>
</evidence>
<dbReference type="Proteomes" id="UP001151760">
    <property type="component" value="Unassembled WGS sequence"/>
</dbReference>
<keyword evidence="6" id="KW-0472">Membrane</keyword>
<keyword evidence="7" id="KW-0961">Cell wall biogenesis/degradation</keyword>
<accession>A0ABQ5C9G1</accession>
<reference evidence="9" key="2">
    <citation type="submission" date="2022-01" db="EMBL/GenBank/DDBJ databases">
        <authorList>
            <person name="Yamashiro T."/>
            <person name="Shiraishi A."/>
            <person name="Satake H."/>
            <person name="Nakayama K."/>
        </authorList>
    </citation>
    <scope>NUCLEOTIDE SEQUENCE</scope>
</reference>
<name>A0ABQ5C9G1_9ASTR</name>
<keyword evidence="3" id="KW-0808">Transferase</keyword>
<dbReference type="EMBL" id="BQNB010014075">
    <property type="protein sequence ID" value="GJT23685.1"/>
    <property type="molecule type" value="Genomic_DNA"/>
</dbReference>
<proteinExistence type="predicted"/>
<keyword evidence="4" id="KW-0812">Transmembrane</keyword>
<keyword evidence="5" id="KW-1133">Transmembrane helix</keyword>
<protein>
    <submittedName>
        <fullName evidence="9">Cellulose synthase-like protein D3</fullName>
    </submittedName>
</protein>
<evidence type="ECO:0000256" key="8">
    <source>
        <dbReference type="SAM" id="MobiDB-lite"/>
    </source>
</evidence>
<evidence type="ECO:0000256" key="4">
    <source>
        <dbReference type="ARBA" id="ARBA00022692"/>
    </source>
</evidence>
<reference evidence="9" key="1">
    <citation type="journal article" date="2022" name="Int. J. Mol. Sci.">
        <title>Draft Genome of Tanacetum Coccineum: Genomic Comparison of Closely Related Tanacetum-Family Plants.</title>
        <authorList>
            <person name="Yamashiro T."/>
            <person name="Shiraishi A."/>
            <person name="Nakayama K."/>
            <person name="Satake H."/>
        </authorList>
    </citation>
    <scope>NUCLEOTIDE SEQUENCE</scope>
</reference>
<comment type="subcellular location">
    <subcellularLocation>
        <location evidence="1">Endomembrane system</location>
    </subcellularLocation>
</comment>
<gene>
    <name evidence="9" type="ORF">Tco_0893622</name>
</gene>
<organism evidence="9 10">
    <name type="scientific">Tanacetum coccineum</name>
    <dbReference type="NCBI Taxonomy" id="301880"/>
    <lineage>
        <taxon>Eukaryota</taxon>
        <taxon>Viridiplantae</taxon>
        <taxon>Streptophyta</taxon>
        <taxon>Embryophyta</taxon>
        <taxon>Tracheophyta</taxon>
        <taxon>Spermatophyta</taxon>
        <taxon>Magnoliopsida</taxon>
        <taxon>eudicotyledons</taxon>
        <taxon>Gunneridae</taxon>
        <taxon>Pentapetalae</taxon>
        <taxon>asterids</taxon>
        <taxon>campanulids</taxon>
        <taxon>Asterales</taxon>
        <taxon>Asteraceae</taxon>
        <taxon>Asteroideae</taxon>
        <taxon>Anthemideae</taxon>
        <taxon>Anthemidinae</taxon>
        <taxon>Tanacetum</taxon>
    </lineage>
</organism>
<sequence>MGSTNKAAPPTDEDLSDDNRTGVTRAEQLELLNKHWRPLTRKLKIPAAIISPYRLFALIRFMVLGLFLHWRVTHPNEDAIWLLYMSIKFETPSPKNPSGKSDLQGVDIFVSIADPEKEPPLVTANTILSILVADYPVDKLSCYVSDDGGALLTFEAMTEAASFSNLWVPFCHKHKIEPRNPESYFSLKKDPFKNKGVRQDFDKDRRRVKGEYDEFKVRINGLPDSIRRRSNAYNAREEIKAMSLQKDTAGDELLQPVKIPKATWMVDATHWPGTWMIPSPEHSKGDHAGIIKINELMKAIEALPVWVGHTKEFEEQNIRLNQKRDVEACEYLNSHPQVVTDGCNDRSCVKENVALTHFDEEFVQEDPKELSYAQEKVKEDVGLGSGLEAVEKKLEKDGTYSSREQGEADWQLASETDLQDFHYTIFEHKWAGIQGLGSNYKRSGLEFYSIMIFGLQLEQHVLYGPLFEQRMIWDPGIRVFKI</sequence>
<comment type="caution">
    <text evidence="9">The sequence shown here is derived from an EMBL/GenBank/DDBJ whole genome shotgun (WGS) entry which is preliminary data.</text>
</comment>
<feature type="region of interest" description="Disordered" evidence="8">
    <location>
        <begin position="1"/>
        <end position="20"/>
    </location>
</feature>
<evidence type="ECO:0000256" key="6">
    <source>
        <dbReference type="ARBA" id="ARBA00023136"/>
    </source>
</evidence>
<evidence type="ECO:0000256" key="1">
    <source>
        <dbReference type="ARBA" id="ARBA00004308"/>
    </source>
</evidence>
<evidence type="ECO:0000313" key="9">
    <source>
        <dbReference type="EMBL" id="GJT23685.1"/>
    </source>
</evidence>
<dbReference type="PANTHER" id="PTHR13301">
    <property type="entry name" value="X-BOX TRANSCRIPTION FACTOR-RELATED"/>
    <property type="match status" value="1"/>
</dbReference>
<evidence type="ECO:0000256" key="5">
    <source>
        <dbReference type="ARBA" id="ARBA00022989"/>
    </source>
</evidence>